<sequence>MERVATVHDLLRIEGDLGGEVPAWVAASLRRAPWVVVRRGASPPSHIAVGIRGTSRDQRFAAFVPAERVLERITPEHLAACRTWRTSHRLGRVPALSTLEAIAPVLDDTGLRWGPAGSVGFELASGVDTAREGSDLDLVVRAQVPIPRSQARALVAYLARQPVAVDVRIETPAGAIALLELASSTASLLLRTSTEGARLVADPWQAP</sequence>
<reference evidence="5" key="1">
    <citation type="submission" date="2021-12" db="EMBL/GenBank/DDBJ databases">
        <title>Discovery of the Pendulisporaceae a myxobacterial family with distinct sporulation behavior and unique specialized metabolism.</title>
        <authorList>
            <person name="Garcia R."/>
            <person name="Popoff A."/>
            <person name="Bader C.D."/>
            <person name="Loehr J."/>
            <person name="Walesch S."/>
            <person name="Walt C."/>
            <person name="Boldt J."/>
            <person name="Bunk B."/>
            <person name="Haeckl F.J.F.P.J."/>
            <person name="Gunesch A.P."/>
            <person name="Birkelbach J."/>
            <person name="Nuebel U."/>
            <person name="Pietschmann T."/>
            <person name="Bach T."/>
            <person name="Mueller R."/>
        </authorList>
    </citation>
    <scope>NUCLEOTIDE SEQUENCE</scope>
    <source>
        <strain evidence="5">MSr11367</strain>
    </source>
</reference>
<feature type="domain" description="Phosphoribosyl-dephospho-CoA transferase MdcG N-terminal" evidence="4">
    <location>
        <begin position="7"/>
        <end position="75"/>
    </location>
</feature>
<dbReference type="InterPro" id="IPR049180">
    <property type="entry name" value="MdcG_C"/>
</dbReference>
<keyword evidence="6" id="KW-1185">Reference proteome</keyword>
<dbReference type="NCBIfam" id="TIGR03135">
    <property type="entry name" value="malonate_mdcG"/>
    <property type="match status" value="1"/>
</dbReference>
<evidence type="ECO:0000256" key="1">
    <source>
        <dbReference type="ARBA" id="ARBA00022679"/>
    </source>
</evidence>
<dbReference type="Proteomes" id="UP001374803">
    <property type="component" value="Chromosome"/>
</dbReference>
<proteinExistence type="predicted"/>
<accession>A0ABZ2LGG1</accession>
<evidence type="ECO:0000259" key="4">
    <source>
        <dbReference type="Pfam" id="PF20866"/>
    </source>
</evidence>
<dbReference type="InterPro" id="IPR048903">
    <property type="entry name" value="MdcG_N"/>
</dbReference>
<name>A0ABZ2LGG1_9BACT</name>
<protein>
    <submittedName>
        <fullName evidence="5">Malonate decarboxylase holo-ACP synthase</fullName>
    </submittedName>
</protein>
<dbReference type="Pfam" id="PF10620">
    <property type="entry name" value="MdcG"/>
    <property type="match status" value="1"/>
</dbReference>
<evidence type="ECO:0000313" key="6">
    <source>
        <dbReference type="Proteomes" id="UP001374803"/>
    </source>
</evidence>
<dbReference type="RefSeq" id="WP_394837936.1">
    <property type="nucleotide sequence ID" value="NZ_CP089929.1"/>
</dbReference>
<organism evidence="5 6">
    <name type="scientific">Pendulispora rubella</name>
    <dbReference type="NCBI Taxonomy" id="2741070"/>
    <lineage>
        <taxon>Bacteria</taxon>
        <taxon>Pseudomonadati</taxon>
        <taxon>Myxococcota</taxon>
        <taxon>Myxococcia</taxon>
        <taxon>Myxococcales</taxon>
        <taxon>Sorangiineae</taxon>
        <taxon>Pendulisporaceae</taxon>
        <taxon>Pendulispora</taxon>
    </lineage>
</organism>
<feature type="domain" description="Phosphoribosyl-dephospho-CoA transferase MdcG C-terminal" evidence="3">
    <location>
        <begin position="92"/>
        <end position="203"/>
    </location>
</feature>
<dbReference type="NCBIfam" id="NF002332">
    <property type="entry name" value="PRK01293.1"/>
    <property type="match status" value="1"/>
</dbReference>
<keyword evidence="2" id="KW-0548">Nucleotidyltransferase</keyword>
<dbReference type="EMBL" id="CP089983">
    <property type="protein sequence ID" value="WXB08261.1"/>
    <property type="molecule type" value="Genomic_DNA"/>
</dbReference>
<dbReference type="InterPro" id="IPR017557">
    <property type="entry name" value="Holo-ACP_synthase"/>
</dbReference>
<dbReference type="Pfam" id="PF20866">
    <property type="entry name" value="MdcG_N"/>
    <property type="match status" value="1"/>
</dbReference>
<evidence type="ECO:0000256" key="2">
    <source>
        <dbReference type="ARBA" id="ARBA00022695"/>
    </source>
</evidence>
<gene>
    <name evidence="5" type="ORF">LVJ94_13575</name>
</gene>
<keyword evidence="1" id="KW-0808">Transferase</keyword>
<evidence type="ECO:0000259" key="3">
    <source>
        <dbReference type="Pfam" id="PF10620"/>
    </source>
</evidence>
<evidence type="ECO:0000313" key="5">
    <source>
        <dbReference type="EMBL" id="WXB08261.1"/>
    </source>
</evidence>